<accession>A0A078A746</accession>
<dbReference type="Pfam" id="PF03950">
    <property type="entry name" value="tRNA-synt_1c_C"/>
    <property type="match status" value="1"/>
</dbReference>
<evidence type="ECO:0000256" key="13">
    <source>
        <dbReference type="SAM" id="MobiDB-lite"/>
    </source>
</evidence>
<protein>
    <recommendedName>
        <fullName evidence="3">glutamate--tRNA ligase</fullName>
        <ecNumber evidence="3">6.1.1.17</ecNumber>
    </recommendedName>
    <alternativeName>
        <fullName evidence="10">Glutamyl-tRNA synthetase</fullName>
    </alternativeName>
</protein>
<dbReference type="PANTHER" id="PTHR43097">
    <property type="entry name" value="GLUTAMINE-TRNA LIGASE"/>
    <property type="match status" value="1"/>
</dbReference>
<evidence type="ECO:0000256" key="5">
    <source>
        <dbReference type="ARBA" id="ARBA00022598"/>
    </source>
</evidence>
<feature type="compositionally biased region" description="Basic and acidic residues" evidence="13">
    <location>
        <begin position="600"/>
        <end position="615"/>
    </location>
</feature>
<comment type="similarity">
    <text evidence="2">Belongs to the class-I aminoacyl-tRNA synthetase family. Glutamate--tRNA ligase type 2 subfamily.</text>
</comment>
<comment type="catalytic activity">
    <reaction evidence="11">
        <text>tRNA(Glu) + L-glutamate + ATP = L-glutamyl-tRNA(Glu) + AMP + diphosphate</text>
        <dbReference type="Rhea" id="RHEA:23540"/>
        <dbReference type="Rhea" id="RHEA-COMP:9663"/>
        <dbReference type="Rhea" id="RHEA-COMP:9680"/>
        <dbReference type="ChEBI" id="CHEBI:29985"/>
        <dbReference type="ChEBI" id="CHEBI:30616"/>
        <dbReference type="ChEBI" id="CHEBI:33019"/>
        <dbReference type="ChEBI" id="CHEBI:78442"/>
        <dbReference type="ChEBI" id="CHEBI:78520"/>
        <dbReference type="ChEBI" id="CHEBI:456215"/>
        <dbReference type="EC" id="6.1.1.17"/>
    </reaction>
</comment>
<dbReference type="GO" id="GO:0005524">
    <property type="term" value="F:ATP binding"/>
    <property type="evidence" value="ECO:0007669"/>
    <property type="project" value="UniProtKB-KW"/>
</dbReference>
<keyword evidence="7 12" id="KW-0067">ATP-binding</keyword>
<dbReference type="EMBL" id="CCKQ01006750">
    <property type="protein sequence ID" value="CDW78064.1"/>
    <property type="molecule type" value="Genomic_DNA"/>
</dbReference>
<evidence type="ECO:0000313" key="18">
    <source>
        <dbReference type="Proteomes" id="UP000039865"/>
    </source>
</evidence>
<evidence type="ECO:0000256" key="8">
    <source>
        <dbReference type="ARBA" id="ARBA00022917"/>
    </source>
</evidence>
<keyword evidence="8 12" id="KW-0648">Protein biosynthesis</keyword>
<dbReference type="PANTHER" id="PTHR43097:SF5">
    <property type="entry name" value="GLUTAMATE--TRNA LIGASE"/>
    <property type="match status" value="1"/>
</dbReference>
<dbReference type="FunFam" id="2.40.240.10:FF:000004">
    <property type="entry name" value="Glutamyl-tRNA synthetase, cytoplasmic"/>
    <property type="match status" value="1"/>
</dbReference>
<gene>
    <name evidence="17" type="primary">Contig19401.g20570</name>
    <name evidence="17" type="ORF">STYLEM_7034</name>
</gene>
<dbReference type="InParanoid" id="A0A078A746"/>
<dbReference type="InterPro" id="IPR000924">
    <property type="entry name" value="Glu/Gln-tRNA-synth"/>
</dbReference>
<evidence type="ECO:0000313" key="17">
    <source>
        <dbReference type="EMBL" id="CDW78064.1"/>
    </source>
</evidence>
<keyword evidence="9 12" id="KW-0030">Aminoacyl-tRNA synthetase</keyword>
<dbReference type="SUPFAM" id="SSF52374">
    <property type="entry name" value="Nucleotidylyl transferase"/>
    <property type="match status" value="1"/>
</dbReference>
<dbReference type="Proteomes" id="UP000039865">
    <property type="component" value="Unassembled WGS sequence"/>
</dbReference>
<proteinExistence type="inferred from homology"/>
<dbReference type="InterPro" id="IPR011035">
    <property type="entry name" value="Ribosomal_bL25/Gln-tRNA_synth"/>
</dbReference>
<feature type="domain" description="tRNA synthetases class I (E and Q) anti-codon binding" evidence="16">
    <location>
        <begin position="490"/>
        <end position="564"/>
    </location>
</feature>
<dbReference type="InterPro" id="IPR020058">
    <property type="entry name" value="Glu/Gln-tRNA-synth_Ib_cat-dom"/>
</dbReference>
<dbReference type="FunCoup" id="A0A078A746">
    <property type="interactions" value="373"/>
</dbReference>
<evidence type="ECO:0000256" key="11">
    <source>
        <dbReference type="ARBA" id="ARBA00048351"/>
    </source>
</evidence>
<evidence type="ECO:0000259" key="14">
    <source>
        <dbReference type="Pfam" id="PF00749"/>
    </source>
</evidence>
<dbReference type="InterPro" id="IPR020056">
    <property type="entry name" value="Rbsml_bL25/Gln-tRNA_synth_N"/>
</dbReference>
<evidence type="ECO:0000256" key="4">
    <source>
        <dbReference type="ARBA" id="ARBA00022490"/>
    </source>
</evidence>
<feature type="compositionally biased region" description="Basic and acidic residues" evidence="13">
    <location>
        <begin position="630"/>
        <end position="672"/>
    </location>
</feature>
<dbReference type="InterPro" id="IPR050132">
    <property type="entry name" value="Gln/Glu-tRNA_Ligase"/>
</dbReference>
<feature type="domain" description="Glutamyl/glutaminyl-tRNA synthetase class Ib anti-codon binding" evidence="15">
    <location>
        <begin position="388"/>
        <end position="473"/>
    </location>
</feature>
<dbReference type="Gene3D" id="2.40.240.10">
    <property type="entry name" value="Ribosomal Protein L25, Chain P"/>
    <property type="match status" value="2"/>
</dbReference>
<dbReference type="InterPro" id="IPR001412">
    <property type="entry name" value="aa-tRNA-synth_I_CS"/>
</dbReference>
<evidence type="ECO:0000256" key="10">
    <source>
        <dbReference type="ARBA" id="ARBA00030865"/>
    </source>
</evidence>
<keyword evidence="4" id="KW-0963">Cytoplasm</keyword>
<dbReference type="GO" id="GO:0004818">
    <property type="term" value="F:glutamate-tRNA ligase activity"/>
    <property type="evidence" value="ECO:0007669"/>
    <property type="project" value="UniProtKB-EC"/>
</dbReference>
<keyword evidence="5 12" id="KW-0436">Ligase</keyword>
<keyword evidence="18" id="KW-1185">Reference proteome</keyword>
<dbReference type="PROSITE" id="PS00178">
    <property type="entry name" value="AA_TRNA_LIGASE_I"/>
    <property type="match status" value="1"/>
</dbReference>
<dbReference type="Pfam" id="PF00749">
    <property type="entry name" value="tRNA-synt_1c"/>
    <property type="match status" value="2"/>
</dbReference>
<dbReference type="AlphaFoldDB" id="A0A078A746"/>
<dbReference type="OMA" id="CPVVDSH"/>
<evidence type="ECO:0000259" key="15">
    <source>
        <dbReference type="Pfam" id="PF03950"/>
    </source>
</evidence>
<dbReference type="SUPFAM" id="SSF50715">
    <property type="entry name" value="Ribosomal protein L25-like"/>
    <property type="match status" value="1"/>
</dbReference>
<sequence>METTAQVQAQANDYQDPIYAKFKNVLKGAKQVGSSIAQYFQGEVVTRFPPEPSGYLHIGHVKAAMLNYHYSKMYKGKMILRFDDTNPMNEKIEFVENIIRDLKTLEITPDQITYTSDYFDVTKELMEKMITLGLAYADDTPADQMKIERDAGIESKYREATVEENMKRFHLMLRGLKEEPKQVEEKKEEQKEKKKEGGHGHGKKEEKKKEPEQPKVVPDWCMRAKMNMQNPVKCLRDPVFYRIKREAHHRTGTKYLAYPTYDFACPIVDALENITHCLRTIEYHDRNALYDWVQEKLGLRKVIIYDYSRLNLVSTVLSKRSLKWFVEAGHAEGWYDPRFPTVQGIMRRGLTVEALKLFMLEQGPSKNTNLMEWDKLWALNKSIIDPVAPRYNAIVKSTSVRVILENVGDEIQAKSVPLHPKNEQLGSKAMIYGKQCYIERDDAKTINVGDKIALRNYGKVLITKKDEADDNITLYGTLDLEDQNFKKVTIVTWICADESTNVEIDLVEFDHLITKKKIEEGDDVQTIVNTNSRVQYTALAEGCMRHLKKGDIIQIERRGYFFVDQIAFGEKKLTLNFIPDGKMKSVSVVQNQFDAGNLAKGKEETKGANKAEIKKTSGAPTTDGQAQPEGEGKGPSKKELKKAAKKEQKKSQKDEKKDDKPATEEKQEEQKDATATSTEGQTQ</sequence>
<reference evidence="17 18" key="1">
    <citation type="submission" date="2014-06" db="EMBL/GenBank/DDBJ databases">
        <authorList>
            <person name="Swart Estienne"/>
        </authorList>
    </citation>
    <scope>NUCLEOTIDE SEQUENCE [LARGE SCALE GENOMIC DNA]</scope>
    <source>
        <strain evidence="17 18">130c</strain>
    </source>
</reference>
<evidence type="ECO:0000256" key="2">
    <source>
        <dbReference type="ARBA" id="ARBA00008927"/>
    </source>
</evidence>
<dbReference type="InterPro" id="IPR049437">
    <property type="entry name" value="tRNA-synt_1c_C2"/>
</dbReference>
<name>A0A078A746_STYLE</name>
<feature type="domain" description="Glutamyl/glutaminyl-tRNA synthetase class Ib catalytic" evidence="14">
    <location>
        <begin position="43"/>
        <end position="179"/>
    </location>
</feature>
<dbReference type="GO" id="GO:0017102">
    <property type="term" value="C:methionyl glutamyl tRNA synthetase complex"/>
    <property type="evidence" value="ECO:0007669"/>
    <property type="project" value="TreeGrafter"/>
</dbReference>
<feature type="compositionally biased region" description="Basic and acidic residues" evidence="13">
    <location>
        <begin position="178"/>
        <end position="213"/>
    </location>
</feature>
<dbReference type="Gene3D" id="3.40.50.620">
    <property type="entry name" value="HUPs"/>
    <property type="match status" value="2"/>
</dbReference>
<evidence type="ECO:0000256" key="6">
    <source>
        <dbReference type="ARBA" id="ARBA00022741"/>
    </source>
</evidence>
<dbReference type="PRINTS" id="PR00987">
    <property type="entry name" value="TRNASYNTHGLU"/>
</dbReference>
<feature type="region of interest" description="Disordered" evidence="13">
    <location>
        <begin position="600"/>
        <end position="683"/>
    </location>
</feature>
<dbReference type="InterPro" id="IPR020059">
    <property type="entry name" value="Glu/Gln-tRNA-synth_Ib_codon-bd"/>
</dbReference>
<evidence type="ECO:0000256" key="9">
    <source>
        <dbReference type="ARBA" id="ARBA00023146"/>
    </source>
</evidence>
<evidence type="ECO:0000256" key="3">
    <source>
        <dbReference type="ARBA" id="ARBA00012835"/>
    </source>
</evidence>
<keyword evidence="6 12" id="KW-0547">Nucleotide-binding</keyword>
<dbReference type="Pfam" id="PF20974">
    <property type="entry name" value="tRNA-synt_1c_C2"/>
    <property type="match status" value="1"/>
</dbReference>
<dbReference type="GO" id="GO:0006424">
    <property type="term" value="P:glutamyl-tRNA aminoacylation"/>
    <property type="evidence" value="ECO:0007669"/>
    <property type="project" value="TreeGrafter"/>
</dbReference>
<dbReference type="GO" id="GO:0005829">
    <property type="term" value="C:cytosol"/>
    <property type="evidence" value="ECO:0007669"/>
    <property type="project" value="TreeGrafter"/>
</dbReference>
<evidence type="ECO:0000256" key="7">
    <source>
        <dbReference type="ARBA" id="ARBA00022840"/>
    </source>
</evidence>
<feature type="region of interest" description="Disordered" evidence="13">
    <location>
        <begin position="178"/>
        <end position="214"/>
    </location>
</feature>
<dbReference type="OrthoDB" id="10250478at2759"/>
<evidence type="ECO:0000259" key="16">
    <source>
        <dbReference type="Pfam" id="PF20974"/>
    </source>
</evidence>
<dbReference type="FunFam" id="3.40.50.620:FF:000037">
    <property type="entry name" value="Glutamine--tRNA ligase cytoplasmic"/>
    <property type="match status" value="1"/>
</dbReference>
<dbReference type="InterPro" id="IPR014729">
    <property type="entry name" value="Rossmann-like_a/b/a_fold"/>
</dbReference>
<dbReference type="EC" id="6.1.1.17" evidence="3"/>
<comment type="subcellular location">
    <subcellularLocation>
        <location evidence="1">Cytoplasm</location>
    </subcellularLocation>
</comment>
<organism evidence="17 18">
    <name type="scientific">Stylonychia lemnae</name>
    <name type="common">Ciliate</name>
    <dbReference type="NCBI Taxonomy" id="5949"/>
    <lineage>
        <taxon>Eukaryota</taxon>
        <taxon>Sar</taxon>
        <taxon>Alveolata</taxon>
        <taxon>Ciliophora</taxon>
        <taxon>Intramacronucleata</taxon>
        <taxon>Spirotrichea</taxon>
        <taxon>Stichotrichia</taxon>
        <taxon>Sporadotrichida</taxon>
        <taxon>Oxytrichidae</taxon>
        <taxon>Stylonychinae</taxon>
        <taxon>Stylonychia</taxon>
    </lineage>
</organism>
<evidence type="ECO:0000256" key="12">
    <source>
        <dbReference type="RuleBase" id="RU363037"/>
    </source>
</evidence>
<evidence type="ECO:0000256" key="1">
    <source>
        <dbReference type="ARBA" id="ARBA00004496"/>
    </source>
</evidence>
<feature type="domain" description="Glutamyl/glutaminyl-tRNA synthetase class Ib catalytic" evidence="14">
    <location>
        <begin position="181"/>
        <end position="384"/>
    </location>
</feature>
<feature type="compositionally biased region" description="Polar residues" evidence="13">
    <location>
        <begin position="673"/>
        <end position="683"/>
    </location>
</feature>